<organism evidence="12 13">
    <name type="scientific">Anser brachyrhynchus</name>
    <name type="common">Pink-footed goose</name>
    <dbReference type="NCBI Taxonomy" id="132585"/>
    <lineage>
        <taxon>Eukaryota</taxon>
        <taxon>Metazoa</taxon>
        <taxon>Chordata</taxon>
        <taxon>Craniata</taxon>
        <taxon>Vertebrata</taxon>
        <taxon>Euteleostomi</taxon>
        <taxon>Archelosauria</taxon>
        <taxon>Archosauria</taxon>
        <taxon>Dinosauria</taxon>
        <taxon>Saurischia</taxon>
        <taxon>Theropoda</taxon>
        <taxon>Coelurosauria</taxon>
        <taxon>Aves</taxon>
        <taxon>Neognathae</taxon>
        <taxon>Galloanserae</taxon>
        <taxon>Anseriformes</taxon>
        <taxon>Anatidae</taxon>
        <taxon>Anserinae</taxon>
        <taxon>Anser</taxon>
    </lineage>
</organism>
<dbReference type="AlphaFoldDB" id="A0A8B9C2W5"/>
<proteinExistence type="predicted"/>
<evidence type="ECO:0000256" key="5">
    <source>
        <dbReference type="ARBA" id="ARBA00022771"/>
    </source>
</evidence>
<keyword evidence="5 9" id="KW-0863">Zinc-finger</keyword>
<evidence type="ECO:0000313" key="12">
    <source>
        <dbReference type="Ensembl" id="ENSABRP00000012972.1"/>
    </source>
</evidence>
<reference evidence="12" key="1">
    <citation type="submission" date="2025-08" db="UniProtKB">
        <authorList>
            <consortium name="Ensembl"/>
        </authorList>
    </citation>
    <scope>IDENTIFICATION</scope>
</reference>
<dbReference type="PANTHER" id="PTHR46077:SF1">
    <property type="entry name" value="TOP1 BINDING ARGININE_SERINE RICH PROTEIN, E3 UBIQUITIN LIGASE"/>
    <property type="match status" value="1"/>
</dbReference>
<dbReference type="Pfam" id="PF00097">
    <property type="entry name" value="zf-C3HC4"/>
    <property type="match status" value="1"/>
</dbReference>
<evidence type="ECO:0000259" key="11">
    <source>
        <dbReference type="PROSITE" id="PS50089"/>
    </source>
</evidence>
<evidence type="ECO:0000256" key="6">
    <source>
        <dbReference type="ARBA" id="ARBA00022833"/>
    </source>
</evidence>
<dbReference type="GeneTree" id="ENSGT01140000282630"/>
<dbReference type="InterPro" id="IPR001841">
    <property type="entry name" value="Znf_RING"/>
</dbReference>
<keyword evidence="7" id="KW-0805">Transcription regulation</keyword>
<keyword evidence="10" id="KW-0472">Membrane</keyword>
<dbReference type="Gene3D" id="3.30.40.10">
    <property type="entry name" value="Zinc/RING finger domain, C3HC4 (zinc finger)"/>
    <property type="match status" value="1"/>
</dbReference>
<keyword evidence="10" id="KW-1133">Transmembrane helix</keyword>
<dbReference type="InterPro" id="IPR017907">
    <property type="entry name" value="Znf_RING_CS"/>
</dbReference>
<keyword evidence="6" id="KW-0862">Zinc</keyword>
<evidence type="ECO:0000313" key="13">
    <source>
        <dbReference type="Proteomes" id="UP000694426"/>
    </source>
</evidence>
<dbReference type="GO" id="GO:0006513">
    <property type="term" value="P:protein monoubiquitination"/>
    <property type="evidence" value="ECO:0007669"/>
    <property type="project" value="TreeGrafter"/>
</dbReference>
<keyword evidence="13" id="KW-1185">Reference proteome</keyword>
<evidence type="ECO:0000256" key="4">
    <source>
        <dbReference type="ARBA" id="ARBA00022723"/>
    </source>
</evidence>
<dbReference type="InterPro" id="IPR013083">
    <property type="entry name" value="Znf_RING/FYVE/PHD"/>
</dbReference>
<comment type="catalytic activity">
    <reaction evidence="1">
        <text>S-ubiquitinyl-[E2 ubiquitin-conjugating enzyme]-L-cysteine + [acceptor protein]-L-lysine = [E2 ubiquitin-conjugating enzyme]-L-cysteine + N(6)-ubiquitinyl-[acceptor protein]-L-lysine.</text>
        <dbReference type="EC" id="2.3.2.27"/>
    </reaction>
</comment>
<reference evidence="12" key="2">
    <citation type="submission" date="2025-09" db="UniProtKB">
        <authorList>
            <consortium name="Ensembl"/>
        </authorList>
    </citation>
    <scope>IDENTIFICATION</scope>
</reference>
<dbReference type="GO" id="GO:0000209">
    <property type="term" value="P:protein polyubiquitination"/>
    <property type="evidence" value="ECO:0007669"/>
    <property type="project" value="TreeGrafter"/>
</dbReference>
<keyword evidence="3" id="KW-0808">Transferase</keyword>
<protein>
    <recommendedName>
        <fullName evidence="2">RING-type E3 ubiquitin transferase</fullName>
        <ecNumber evidence="2">2.3.2.27</ecNumber>
    </recommendedName>
</protein>
<dbReference type="EC" id="2.3.2.27" evidence="2"/>
<dbReference type="Ensembl" id="ENSABRT00000018581.1">
    <property type="protein sequence ID" value="ENSABRP00000012972.1"/>
    <property type="gene ID" value="ENSABRG00000011605.1"/>
</dbReference>
<dbReference type="SUPFAM" id="SSF57850">
    <property type="entry name" value="RING/U-box"/>
    <property type="match status" value="1"/>
</dbReference>
<evidence type="ECO:0000256" key="7">
    <source>
        <dbReference type="ARBA" id="ARBA00023015"/>
    </source>
</evidence>
<dbReference type="GO" id="GO:0061630">
    <property type="term" value="F:ubiquitin protein ligase activity"/>
    <property type="evidence" value="ECO:0007669"/>
    <property type="project" value="UniProtKB-EC"/>
</dbReference>
<dbReference type="Proteomes" id="UP000694426">
    <property type="component" value="Unplaced"/>
</dbReference>
<keyword evidence="4" id="KW-0479">Metal-binding</keyword>
<evidence type="ECO:0000256" key="8">
    <source>
        <dbReference type="ARBA" id="ARBA00023163"/>
    </source>
</evidence>
<dbReference type="PROSITE" id="PS50089">
    <property type="entry name" value="ZF_RING_2"/>
    <property type="match status" value="1"/>
</dbReference>
<evidence type="ECO:0000256" key="1">
    <source>
        <dbReference type="ARBA" id="ARBA00000900"/>
    </source>
</evidence>
<feature type="domain" description="RING-type" evidence="11">
    <location>
        <begin position="9"/>
        <end position="48"/>
    </location>
</feature>
<accession>A0A8B9C2W5</accession>
<evidence type="ECO:0000256" key="9">
    <source>
        <dbReference type="PROSITE-ProRule" id="PRU00175"/>
    </source>
</evidence>
<dbReference type="SMART" id="SM00184">
    <property type="entry name" value="RING"/>
    <property type="match status" value="1"/>
</dbReference>
<feature type="transmembrane region" description="Helical" evidence="10">
    <location>
        <begin position="140"/>
        <end position="159"/>
    </location>
</feature>
<dbReference type="GO" id="GO:0008270">
    <property type="term" value="F:zinc ion binding"/>
    <property type="evidence" value="ECO:0007669"/>
    <property type="project" value="UniProtKB-KW"/>
</dbReference>
<dbReference type="PANTHER" id="PTHR46077">
    <property type="entry name" value="E3 UBIQUITIN-PROTEIN LIGASE TOPORS"/>
    <property type="match status" value="1"/>
</dbReference>
<name>A0A8B9C2W5_9AVES</name>
<evidence type="ECO:0000256" key="10">
    <source>
        <dbReference type="SAM" id="Phobius"/>
    </source>
</evidence>
<evidence type="ECO:0000256" key="2">
    <source>
        <dbReference type="ARBA" id="ARBA00012483"/>
    </source>
</evidence>
<evidence type="ECO:0000256" key="3">
    <source>
        <dbReference type="ARBA" id="ARBA00022679"/>
    </source>
</evidence>
<keyword evidence="8" id="KW-0804">Transcription</keyword>
<keyword evidence="10" id="KW-0812">Transmembrane</keyword>
<dbReference type="PROSITE" id="PS00518">
    <property type="entry name" value="ZF_RING_1"/>
    <property type="match status" value="1"/>
</dbReference>
<sequence length="164" mass="18321">MATALDKRCPICLDTWSDAGYVLPCLHQFCFECIQRWAERKPKCPLCKGRALVTINHGRRAPGGPATHSPPRPVTSRLLTVGLASNAPLSGIHPLLAALGCARLWWGYSSCCPALNKHTYFTISLIVEFAFCTSVKKRSAWLNADLTLALFFFFFLHTFNFPLY</sequence>
<dbReference type="InterPro" id="IPR018957">
    <property type="entry name" value="Znf_C3HC4_RING-type"/>
</dbReference>